<reference evidence="2" key="1">
    <citation type="submission" date="2022-07" db="EMBL/GenBank/DDBJ databases">
        <title>Fungi with potential for degradation of polypropylene.</title>
        <authorList>
            <person name="Gostincar C."/>
        </authorList>
    </citation>
    <scope>NUCLEOTIDE SEQUENCE</scope>
    <source>
        <strain evidence="2">EXF-13287</strain>
    </source>
</reference>
<dbReference type="AlphaFoldDB" id="A0AA38VB57"/>
<evidence type="ECO:0000313" key="2">
    <source>
        <dbReference type="EMBL" id="KAJ9130987.1"/>
    </source>
</evidence>
<feature type="compositionally biased region" description="Pro residues" evidence="1">
    <location>
        <begin position="8"/>
        <end position="21"/>
    </location>
</feature>
<sequence>MPLGPIHRPAPGPVTEGPPPDLTIPEEYATLKSLVAASEVDRARSGLTLAEEASQLQSMLPSVRVREILPPPPAPVPSATDTSSAISPVRLTRDSSGAEIYTTMPASDEVRKTFAERGIIKGSQGSCRISAAVVVQRFIAYGIFPLHFTVGGGHDEELYRCVQKEAECVGQAKLVVWLKRRLWERAIVAWNGSIPIARETTYIGQPTVFRLPTTTYRLDGSEDLTWTTVTLWNETEKDREVRVNVGWCTERGKEFTAYWQRVGQHLLESPDASAYHHNYCPVIAVRLPA</sequence>
<feature type="region of interest" description="Disordered" evidence="1">
    <location>
        <begin position="1"/>
        <end position="21"/>
    </location>
</feature>
<organism evidence="2 3">
    <name type="scientific">Coniochaeta hoffmannii</name>
    <dbReference type="NCBI Taxonomy" id="91930"/>
    <lineage>
        <taxon>Eukaryota</taxon>
        <taxon>Fungi</taxon>
        <taxon>Dikarya</taxon>
        <taxon>Ascomycota</taxon>
        <taxon>Pezizomycotina</taxon>
        <taxon>Sordariomycetes</taxon>
        <taxon>Sordariomycetidae</taxon>
        <taxon>Coniochaetales</taxon>
        <taxon>Coniochaetaceae</taxon>
        <taxon>Coniochaeta</taxon>
    </lineage>
</organism>
<evidence type="ECO:0000313" key="3">
    <source>
        <dbReference type="Proteomes" id="UP001174691"/>
    </source>
</evidence>
<protein>
    <submittedName>
        <fullName evidence="2">Uncharacterized protein</fullName>
    </submittedName>
</protein>
<gene>
    <name evidence="2" type="ORF">NKR19_g9678</name>
</gene>
<accession>A0AA38VB57</accession>
<evidence type="ECO:0000256" key="1">
    <source>
        <dbReference type="SAM" id="MobiDB-lite"/>
    </source>
</evidence>
<proteinExistence type="predicted"/>
<dbReference type="EMBL" id="JANBVN010000249">
    <property type="protein sequence ID" value="KAJ9130987.1"/>
    <property type="molecule type" value="Genomic_DNA"/>
</dbReference>
<dbReference type="Proteomes" id="UP001174691">
    <property type="component" value="Unassembled WGS sequence"/>
</dbReference>
<comment type="caution">
    <text evidence="2">The sequence shown here is derived from an EMBL/GenBank/DDBJ whole genome shotgun (WGS) entry which is preliminary data.</text>
</comment>
<name>A0AA38VB57_9PEZI</name>
<keyword evidence="3" id="KW-1185">Reference proteome</keyword>